<dbReference type="AlphaFoldDB" id="A0A1H2DN48"/>
<feature type="signal peptide" evidence="1">
    <location>
        <begin position="1"/>
        <end position="28"/>
    </location>
</feature>
<accession>A0A1H2DN48</accession>
<evidence type="ECO:0000313" key="2">
    <source>
        <dbReference type="EMBL" id="SDT84154.1"/>
    </source>
</evidence>
<evidence type="ECO:0000256" key="1">
    <source>
        <dbReference type="SAM" id="SignalP"/>
    </source>
</evidence>
<dbReference type="KEGG" id="nur:ATY38_05290"/>
<feature type="chain" id="PRO_5016369127" evidence="1">
    <location>
        <begin position="29"/>
        <end position="259"/>
    </location>
</feature>
<dbReference type="Proteomes" id="UP000182882">
    <property type="component" value="Unassembled WGS sequence"/>
</dbReference>
<reference evidence="3" key="1">
    <citation type="submission" date="2016-10" db="EMBL/GenBank/DDBJ databases">
        <authorList>
            <person name="Varghese N."/>
            <person name="Submissions S."/>
        </authorList>
    </citation>
    <scope>NUCLEOTIDE SEQUENCE [LARGE SCALE GENOMIC DNA]</scope>
    <source>
        <strain evidence="3">Nm10</strain>
    </source>
</reference>
<keyword evidence="3" id="KW-1185">Reference proteome</keyword>
<evidence type="ECO:0000313" key="3">
    <source>
        <dbReference type="Proteomes" id="UP000182882"/>
    </source>
</evidence>
<protein>
    <submittedName>
        <fullName evidence="2">Uncharacterized protein</fullName>
    </submittedName>
</protein>
<proteinExistence type="predicted"/>
<name>A0A1H2DN48_9PROT</name>
<gene>
    <name evidence="2" type="ORF">SAMN05216406_101149</name>
</gene>
<sequence length="259" mass="27278">MKSSTLKYRTLILITAVGLAGAWQSAFAHTRLKTPEVQENAAEHGSDYNAVVVGHGCTNPTTGAVDVTVLGTVVVFPDGKDSIITVDGAPHTGDLTDFVTNWGNPVTKIQDRSIFDFEDYIKDSLGNKLGFWTGGGNGLKGGFRAVIPFTTAGVIINESSCAKSVTFVPGIADICQITDVAGINAETANIWAPAVGSIYDGSPERHGYDSPATLKVARSATPLPESCGVGVDVVVKPSANQLDRDLRINFNGSQIWPAQ</sequence>
<keyword evidence="1" id="KW-0732">Signal</keyword>
<dbReference type="EMBL" id="FNLN01000001">
    <property type="protein sequence ID" value="SDT84154.1"/>
    <property type="molecule type" value="Genomic_DNA"/>
</dbReference>
<dbReference type="RefSeq" id="WP_062558389.1">
    <property type="nucleotide sequence ID" value="NZ_CP013341.1"/>
</dbReference>
<organism evidence="2 3">
    <name type="scientific">Nitrosomonas ureae</name>
    <dbReference type="NCBI Taxonomy" id="44577"/>
    <lineage>
        <taxon>Bacteria</taxon>
        <taxon>Pseudomonadati</taxon>
        <taxon>Pseudomonadota</taxon>
        <taxon>Betaproteobacteria</taxon>
        <taxon>Nitrosomonadales</taxon>
        <taxon>Nitrosomonadaceae</taxon>
        <taxon>Nitrosomonas</taxon>
    </lineage>
</organism>